<gene>
    <name evidence="2" type="ORF">CC1G_14812</name>
</gene>
<evidence type="ECO:0000313" key="3">
    <source>
        <dbReference type="Proteomes" id="UP000001861"/>
    </source>
</evidence>
<dbReference type="HOGENOM" id="CLU_3068592_0_0_1"/>
<evidence type="ECO:0000313" key="2">
    <source>
        <dbReference type="EMBL" id="EFI27339.1"/>
    </source>
</evidence>
<dbReference type="EMBL" id="AACS02000007">
    <property type="protein sequence ID" value="EFI27339.1"/>
    <property type="molecule type" value="Genomic_DNA"/>
</dbReference>
<dbReference type="GeneID" id="9380276"/>
<sequence length="53" mass="6289">MVYLYPNPLKRFENRSRSSSRRNGNQSKYCEPRVGRSWKESLTIAYLHQSPLS</sequence>
<accession>D6RNP0</accession>
<dbReference type="Proteomes" id="UP000001861">
    <property type="component" value="Unassembled WGS sequence"/>
</dbReference>
<proteinExistence type="predicted"/>
<protein>
    <submittedName>
        <fullName evidence="2">Uncharacterized protein</fullName>
    </submittedName>
</protein>
<name>D6RNP0_COPC7</name>
<dbReference type="AlphaFoldDB" id="D6RNP0"/>
<keyword evidence="3" id="KW-1185">Reference proteome</keyword>
<reference evidence="2 3" key="1">
    <citation type="journal article" date="2010" name="Proc. Natl. Acad. Sci. U.S.A.">
        <title>Insights into evolution of multicellular fungi from the assembled chromosomes of the mushroom Coprinopsis cinerea (Coprinus cinereus).</title>
        <authorList>
            <person name="Stajich J.E."/>
            <person name="Wilke S.K."/>
            <person name="Ahren D."/>
            <person name="Au C.H."/>
            <person name="Birren B.W."/>
            <person name="Borodovsky M."/>
            <person name="Burns C."/>
            <person name="Canback B."/>
            <person name="Casselton L.A."/>
            <person name="Cheng C.K."/>
            <person name="Deng J."/>
            <person name="Dietrich F.S."/>
            <person name="Fargo D.C."/>
            <person name="Farman M.L."/>
            <person name="Gathman A.C."/>
            <person name="Goldberg J."/>
            <person name="Guigo R."/>
            <person name="Hoegger P.J."/>
            <person name="Hooker J.B."/>
            <person name="Huggins A."/>
            <person name="James T.Y."/>
            <person name="Kamada T."/>
            <person name="Kilaru S."/>
            <person name="Kodira C."/>
            <person name="Kues U."/>
            <person name="Kupfer D."/>
            <person name="Kwan H.S."/>
            <person name="Lomsadze A."/>
            <person name="Li W."/>
            <person name="Lilly W.W."/>
            <person name="Ma L.J."/>
            <person name="Mackey A.J."/>
            <person name="Manning G."/>
            <person name="Martin F."/>
            <person name="Muraguchi H."/>
            <person name="Natvig D.O."/>
            <person name="Palmerini H."/>
            <person name="Ramesh M.A."/>
            <person name="Rehmeyer C.J."/>
            <person name="Roe B.A."/>
            <person name="Shenoy N."/>
            <person name="Stanke M."/>
            <person name="Ter-Hovhannisyan V."/>
            <person name="Tunlid A."/>
            <person name="Velagapudi R."/>
            <person name="Vision T.J."/>
            <person name="Zeng Q."/>
            <person name="Zolan M.E."/>
            <person name="Pukkila P.J."/>
        </authorList>
    </citation>
    <scope>NUCLEOTIDE SEQUENCE [LARGE SCALE GENOMIC DNA]</scope>
    <source>
        <strain evidence="3">Okayama-7 / 130 / ATCC MYA-4618 / FGSC 9003</strain>
    </source>
</reference>
<dbReference type="KEGG" id="cci:CC1G_14812"/>
<dbReference type="VEuPathDB" id="FungiDB:CC1G_14812"/>
<comment type="caution">
    <text evidence="2">The sequence shown here is derived from an EMBL/GenBank/DDBJ whole genome shotgun (WGS) entry which is preliminary data.</text>
</comment>
<organism evidence="2 3">
    <name type="scientific">Coprinopsis cinerea (strain Okayama-7 / 130 / ATCC MYA-4618 / FGSC 9003)</name>
    <name type="common">Inky cap fungus</name>
    <name type="synonym">Hormographiella aspergillata</name>
    <dbReference type="NCBI Taxonomy" id="240176"/>
    <lineage>
        <taxon>Eukaryota</taxon>
        <taxon>Fungi</taxon>
        <taxon>Dikarya</taxon>
        <taxon>Basidiomycota</taxon>
        <taxon>Agaricomycotina</taxon>
        <taxon>Agaricomycetes</taxon>
        <taxon>Agaricomycetidae</taxon>
        <taxon>Agaricales</taxon>
        <taxon>Agaricineae</taxon>
        <taxon>Psathyrellaceae</taxon>
        <taxon>Coprinopsis</taxon>
    </lineage>
</organism>
<evidence type="ECO:0000256" key="1">
    <source>
        <dbReference type="SAM" id="MobiDB-lite"/>
    </source>
</evidence>
<feature type="region of interest" description="Disordered" evidence="1">
    <location>
        <begin position="13"/>
        <end position="32"/>
    </location>
</feature>
<dbReference type="RefSeq" id="XP_002910833.1">
    <property type="nucleotide sequence ID" value="XM_002910787.1"/>
</dbReference>
<dbReference type="InParanoid" id="D6RNP0"/>